<dbReference type="Proteomes" id="UP000006002">
    <property type="component" value="Unassembled WGS sequence"/>
</dbReference>
<dbReference type="AlphaFoldDB" id="A5ZMT4"/>
<reference evidence="1 2" key="2">
    <citation type="submission" date="2007-04" db="EMBL/GenBank/DDBJ databases">
        <title>Draft genome sequence of Ruminococcus obeum (ATCC 29174).</title>
        <authorList>
            <person name="Sudarsanam P."/>
            <person name="Ley R."/>
            <person name="Guruge J."/>
            <person name="Turnbaugh P.J."/>
            <person name="Mahowald M."/>
            <person name="Liep D."/>
            <person name="Gordon J."/>
        </authorList>
    </citation>
    <scope>NUCLEOTIDE SEQUENCE [LARGE SCALE GENOMIC DNA]</scope>
    <source>
        <strain evidence="1 2">ATCC 29174</strain>
    </source>
</reference>
<evidence type="ECO:0000313" key="1">
    <source>
        <dbReference type="EMBL" id="EDM89178.1"/>
    </source>
</evidence>
<organism evidence="1 2">
    <name type="scientific">Blautia obeum ATCC 29174</name>
    <dbReference type="NCBI Taxonomy" id="411459"/>
    <lineage>
        <taxon>Bacteria</taxon>
        <taxon>Bacillati</taxon>
        <taxon>Bacillota</taxon>
        <taxon>Clostridia</taxon>
        <taxon>Lachnospirales</taxon>
        <taxon>Lachnospiraceae</taxon>
        <taxon>Blautia</taxon>
    </lineage>
</organism>
<gene>
    <name evidence="1" type="ORF">RUMOBE_00301</name>
</gene>
<dbReference type="HOGENOM" id="CLU_3363614_0_0_9"/>
<dbReference type="EMBL" id="AAVO02000001">
    <property type="protein sequence ID" value="EDM89178.1"/>
    <property type="molecule type" value="Genomic_DNA"/>
</dbReference>
<evidence type="ECO:0000313" key="2">
    <source>
        <dbReference type="Proteomes" id="UP000006002"/>
    </source>
</evidence>
<protein>
    <submittedName>
        <fullName evidence="1">Uncharacterized protein</fullName>
    </submittedName>
</protein>
<reference evidence="1 2" key="1">
    <citation type="submission" date="2007-03" db="EMBL/GenBank/DDBJ databases">
        <authorList>
            <person name="Fulton L."/>
            <person name="Clifton S."/>
            <person name="Fulton B."/>
            <person name="Xu J."/>
            <person name="Minx P."/>
            <person name="Pepin K.H."/>
            <person name="Johnson M."/>
            <person name="Thiruvilangam P."/>
            <person name="Bhonagiri V."/>
            <person name="Nash W.E."/>
            <person name="Mardis E.R."/>
            <person name="Wilson R.K."/>
        </authorList>
    </citation>
    <scope>NUCLEOTIDE SEQUENCE [LARGE SCALE GENOMIC DNA]</scope>
    <source>
        <strain evidence="1 2">ATCC 29174</strain>
    </source>
</reference>
<accession>A5ZMT4</accession>
<comment type="caution">
    <text evidence="1">The sequence shown here is derived from an EMBL/GenBank/DDBJ whole genome shotgun (WGS) entry which is preliminary data.</text>
</comment>
<proteinExistence type="predicted"/>
<name>A5ZMT4_9FIRM</name>
<sequence length="35" mass="4037">MTWSSSSGMGSRGRNRGNCRIKYKKYIDETKILVL</sequence>